<dbReference type="Pfam" id="PF02690">
    <property type="entry name" value="Na_Pi_cotrans"/>
    <property type="match status" value="2"/>
</dbReference>
<protein>
    <submittedName>
        <fullName evidence="7">Phosphate:Na+ symporter</fullName>
    </submittedName>
</protein>
<dbReference type="EMBL" id="SLYC01000007">
    <property type="protein sequence ID" value="TCQ04139.1"/>
    <property type="molecule type" value="Genomic_DNA"/>
</dbReference>
<keyword evidence="2" id="KW-1003">Cell membrane</keyword>
<gene>
    <name evidence="7" type="ORF">EDD79_100717</name>
</gene>
<dbReference type="PANTHER" id="PTHR10010:SF46">
    <property type="entry name" value="SODIUM-DEPENDENT PHOSPHATE TRANSPORT PROTEIN 2B"/>
    <property type="match status" value="1"/>
</dbReference>
<dbReference type="GO" id="GO:0044341">
    <property type="term" value="P:sodium-dependent phosphate transport"/>
    <property type="evidence" value="ECO:0007669"/>
    <property type="project" value="InterPro"/>
</dbReference>
<feature type="transmembrane region" description="Helical" evidence="6">
    <location>
        <begin position="44"/>
        <end position="62"/>
    </location>
</feature>
<feature type="transmembrane region" description="Helical" evidence="6">
    <location>
        <begin position="6"/>
        <end position="23"/>
    </location>
</feature>
<feature type="transmembrane region" description="Helical" evidence="6">
    <location>
        <begin position="211"/>
        <end position="232"/>
    </location>
</feature>
<proteinExistence type="predicted"/>
<dbReference type="RefSeq" id="WP_243098175.1">
    <property type="nucleotide sequence ID" value="NZ_CP058648.1"/>
</dbReference>
<feature type="transmembrane region" description="Helical" evidence="6">
    <location>
        <begin position="128"/>
        <end position="145"/>
    </location>
</feature>
<name>A0A4R2U258_9FIRM</name>
<evidence type="ECO:0000256" key="6">
    <source>
        <dbReference type="SAM" id="Phobius"/>
    </source>
</evidence>
<evidence type="ECO:0000256" key="4">
    <source>
        <dbReference type="ARBA" id="ARBA00022989"/>
    </source>
</evidence>
<feature type="transmembrane region" description="Helical" evidence="6">
    <location>
        <begin position="174"/>
        <end position="199"/>
    </location>
</feature>
<evidence type="ECO:0000256" key="2">
    <source>
        <dbReference type="ARBA" id="ARBA00022475"/>
    </source>
</evidence>
<evidence type="ECO:0000256" key="5">
    <source>
        <dbReference type="ARBA" id="ARBA00023136"/>
    </source>
</evidence>
<dbReference type="NCBIfam" id="TIGR00704">
    <property type="entry name" value="NaPi_cotrn_rel"/>
    <property type="match status" value="1"/>
</dbReference>
<keyword evidence="3 6" id="KW-0812">Transmembrane</keyword>
<feature type="transmembrane region" description="Helical" evidence="6">
    <location>
        <begin position="283"/>
        <end position="304"/>
    </location>
</feature>
<accession>A0A4R2U258</accession>
<keyword evidence="5 6" id="KW-0472">Membrane</keyword>
<dbReference type="GO" id="GO:0005886">
    <property type="term" value="C:plasma membrane"/>
    <property type="evidence" value="ECO:0007669"/>
    <property type="project" value="UniProtKB-SubCell"/>
</dbReference>
<keyword evidence="8" id="KW-1185">Reference proteome</keyword>
<comment type="subcellular location">
    <subcellularLocation>
        <location evidence="1">Cell membrane</location>
        <topology evidence="1">Multi-pass membrane protein</topology>
    </subcellularLocation>
</comment>
<dbReference type="GO" id="GO:0005436">
    <property type="term" value="F:sodium:phosphate symporter activity"/>
    <property type="evidence" value="ECO:0007669"/>
    <property type="project" value="InterPro"/>
</dbReference>
<organism evidence="7 8">
    <name type="scientific">Serpentinicella alkaliphila</name>
    <dbReference type="NCBI Taxonomy" id="1734049"/>
    <lineage>
        <taxon>Bacteria</taxon>
        <taxon>Bacillati</taxon>
        <taxon>Bacillota</taxon>
        <taxon>Clostridia</taxon>
        <taxon>Peptostreptococcales</taxon>
        <taxon>Natronincolaceae</taxon>
        <taxon>Serpentinicella</taxon>
    </lineage>
</organism>
<dbReference type="AlphaFoldDB" id="A0A4R2U258"/>
<dbReference type="InterPro" id="IPR003841">
    <property type="entry name" value="Na/Pi_transpt"/>
</dbReference>
<evidence type="ECO:0000256" key="3">
    <source>
        <dbReference type="ARBA" id="ARBA00022692"/>
    </source>
</evidence>
<dbReference type="NCBIfam" id="NF037997">
    <property type="entry name" value="Na_Pi_symport"/>
    <property type="match status" value="1"/>
</dbReference>
<dbReference type="InterPro" id="IPR004633">
    <property type="entry name" value="NaPi_cotrn-rel/YqeW-like"/>
</dbReference>
<feature type="transmembrane region" description="Helical" evidence="6">
    <location>
        <begin position="244"/>
        <end position="271"/>
    </location>
</feature>
<reference evidence="7 8" key="1">
    <citation type="submission" date="2019-03" db="EMBL/GenBank/DDBJ databases">
        <title>Genomic Encyclopedia of Type Strains, Phase IV (KMG-IV): sequencing the most valuable type-strain genomes for metagenomic binning, comparative biology and taxonomic classification.</title>
        <authorList>
            <person name="Goeker M."/>
        </authorList>
    </citation>
    <scope>NUCLEOTIDE SEQUENCE [LARGE SCALE GENOMIC DNA]</scope>
    <source>
        <strain evidence="7 8">DSM 100013</strain>
    </source>
</reference>
<evidence type="ECO:0000256" key="1">
    <source>
        <dbReference type="ARBA" id="ARBA00004651"/>
    </source>
</evidence>
<feature type="transmembrane region" description="Helical" evidence="6">
    <location>
        <begin position="101"/>
        <end position="122"/>
    </location>
</feature>
<comment type="caution">
    <text evidence="7">The sequence shown here is derived from an EMBL/GenBank/DDBJ whole genome shotgun (WGS) entry which is preliminary data.</text>
</comment>
<keyword evidence="4 6" id="KW-1133">Transmembrane helix</keyword>
<dbReference type="PANTHER" id="PTHR10010">
    <property type="entry name" value="SOLUTE CARRIER FAMILY 34 SODIUM PHOSPHATE , MEMBER 2-RELATED"/>
    <property type="match status" value="1"/>
</dbReference>
<evidence type="ECO:0000313" key="7">
    <source>
        <dbReference type="EMBL" id="TCQ04139.1"/>
    </source>
</evidence>
<dbReference type="Proteomes" id="UP000295504">
    <property type="component" value="Unassembled WGS sequence"/>
</dbReference>
<sequence length="309" mass="33461">MALKDITTFITGFCLFILGMHQLSTGLHNTTTFHFKNIINNYKLNPLLGIIIGGLCTALLQSSSGTTVIVVGLVDAQVLNLYQATSIIMGANIGTTITGQLIALDISRYLSLVIIFGLVLIFCFRKKYYSLGIALIGFSLIFIGIDNMRVGIEPLQNVIRFQEILSELRNSPSLGLLMGFLTTAIIQSSSTGIAILQSLSSNSLITLKSAIAILIGLNIGTCVTTLLSSIALNISGKRAALIHLLFNLLGALLIFPFINLLCNVVMMLSPINMSQQIAHAHTLFNVISTIIFLPFITLFVKLACKIIKK</sequence>
<evidence type="ECO:0000313" key="8">
    <source>
        <dbReference type="Proteomes" id="UP000295504"/>
    </source>
</evidence>